<keyword evidence="1" id="KW-0732">Signal</keyword>
<accession>A0A226D1H5</accession>
<evidence type="ECO:0000256" key="1">
    <source>
        <dbReference type="SAM" id="SignalP"/>
    </source>
</evidence>
<reference evidence="2 3" key="1">
    <citation type="submission" date="2015-12" db="EMBL/GenBank/DDBJ databases">
        <title>The genome of Folsomia candida.</title>
        <authorList>
            <person name="Faddeeva A."/>
            <person name="Derks M.F."/>
            <person name="Anvar Y."/>
            <person name="Smit S."/>
            <person name="Van Straalen N."/>
            <person name="Roelofs D."/>
        </authorList>
    </citation>
    <scope>NUCLEOTIDE SEQUENCE [LARGE SCALE GENOMIC DNA]</scope>
    <source>
        <strain evidence="2 3">VU population</strain>
        <tissue evidence="2">Whole body</tissue>
    </source>
</reference>
<dbReference type="EMBL" id="LNIX01000045">
    <property type="protein sequence ID" value="OXA38491.1"/>
    <property type="molecule type" value="Genomic_DNA"/>
</dbReference>
<dbReference type="Proteomes" id="UP000198287">
    <property type="component" value="Unassembled WGS sequence"/>
</dbReference>
<protein>
    <submittedName>
        <fullName evidence="2">Uncharacterized protein</fullName>
    </submittedName>
</protein>
<name>A0A226D1H5_FOLCA</name>
<dbReference type="SUPFAM" id="SSF56973">
    <property type="entry name" value="Aerolisin/ETX pore-forming domain"/>
    <property type="match status" value="1"/>
</dbReference>
<feature type="chain" id="PRO_5012804799" evidence="1">
    <location>
        <begin position="20"/>
        <end position="371"/>
    </location>
</feature>
<comment type="caution">
    <text evidence="2">The sequence shown here is derived from an EMBL/GenBank/DDBJ whole genome shotgun (WGS) entry which is preliminary data.</text>
</comment>
<proteinExistence type="predicted"/>
<sequence>MRYLITALLLVASHSSGDAKKIPCPLTWLRVTGVSSLPTAVATSILHPDNYVVRASVGGRLVVGNFPTSLQYGLFPNGTGGVALTSFELLANPHSCSLAWEIEPDKAFGVKVGDLSVARASHGGKLIAGFVEEEEMGVIVTEGLEVVRMEVDFQYLTSFLPGLRLSVGKMKLTYPPIVPTYQLIGMEDILNFSPAVVKQTIEHKTRSYESVTVKTWSSWYSGSRFSLQAKLSIPIPIAGPIGLNIDVGLDINDENDEGGFKSNTMHKAVTKEISVGREITVEPHSVVQACSIVIKVKDFRAEYSSEDVYSAPGLTGQDVRAHLEEDGITGGRIVGNTVVIENGGDIDADMFVTTRFFAKPYEDGGVPCGFE</sequence>
<evidence type="ECO:0000313" key="3">
    <source>
        <dbReference type="Proteomes" id="UP000198287"/>
    </source>
</evidence>
<evidence type="ECO:0000313" key="2">
    <source>
        <dbReference type="EMBL" id="OXA38491.1"/>
    </source>
</evidence>
<feature type="signal peptide" evidence="1">
    <location>
        <begin position="1"/>
        <end position="19"/>
    </location>
</feature>
<gene>
    <name evidence="2" type="ORF">Fcan01_26692</name>
</gene>
<dbReference type="AlphaFoldDB" id="A0A226D1H5"/>
<organism evidence="2 3">
    <name type="scientific">Folsomia candida</name>
    <name type="common">Springtail</name>
    <dbReference type="NCBI Taxonomy" id="158441"/>
    <lineage>
        <taxon>Eukaryota</taxon>
        <taxon>Metazoa</taxon>
        <taxon>Ecdysozoa</taxon>
        <taxon>Arthropoda</taxon>
        <taxon>Hexapoda</taxon>
        <taxon>Collembola</taxon>
        <taxon>Entomobryomorpha</taxon>
        <taxon>Isotomoidea</taxon>
        <taxon>Isotomidae</taxon>
        <taxon>Proisotominae</taxon>
        <taxon>Folsomia</taxon>
    </lineage>
</organism>
<keyword evidence="3" id="KW-1185">Reference proteome</keyword>